<dbReference type="FunFam" id="1.10.10.60:FF:000087">
    <property type="entry name" value="DNA methyltransferase 1-associated protein 1"/>
    <property type="match status" value="1"/>
</dbReference>
<dbReference type="InterPro" id="IPR009057">
    <property type="entry name" value="Homeodomain-like_sf"/>
</dbReference>
<sequence>MGDAKDILGLPKVADRSDTPKSSDKRRQSKDSQRKPDGVSREVYSLIGGLPPIMTCLPDINVKKHLQQPVHPDRKKGWRWVPISSSARKDNLELHHWEQVDLEKEPPDFERSDSSIAEGSGSIAPIRPQYKVAARPPTDYVYAKYNRTVDIVRYTDEEYAQYLEDENWTREQTDQLFDLCEQLDLRFIVIADRFPDSRTPEELKDRYYNCAKKILESRVSSPDEVAQHPLVKNAYNFEHEVERKKSLELLLSQTRRQERKDHEILEEAQRIREERFKQRKAEKASRAADKRKQARMEVIAEVENTGDLTREGGTSDALLGTSGSPTLKTAEEGEAGSPKVPTRPRRPAMRNQASHASTSVEAPATSCPSQDTQERSMVPGESNVAKSLTKKVQGVYLLSTHHAKAVQEYSSQAGQRASRRINQMLEKYKCPPKVKQFTKRVCDMHLEVREHLLALVKLEEEIQLREAEIRTAKTTNKGTDKTSPSTPRRSQRVTAAVVGAESNTSSGERVSKREKRRSVRTIEQWKYAVRLGKRMKNQIWGVFKASMYFLRQRVYTSNVCGSWTPPACM</sequence>
<evidence type="ECO:0000256" key="5">
    <source>
        <dbReference type="ARBA" id="ARBA00023242"/>
    </source>
</evidence>
<keyword evidence="9" id="KW-1185">Reference proteome</keyword>
<dbReference type="GO" id="GO:0000122">
    <property type="term" value="P:negative regulation of transcription by RNA polymerase II"/>
    <property type="evidence" value="ECO:0007669"/>
    <property type="project" value="TreeGrafter"/>
</dbReference>
<evidence type="ECO:0000256" key="4">
    <source>
        <dbReference type="ARBA" id="ARBA00023163"/>
    </source>
</evidence>
<dbReference type="InterPro" id="IPR027109">
    <property type="entry name" value="Swc4/Dmap1"/>
</dbReference>
<feature type="region of interest" description="Disordered" evidence="6">
    <location>
        <begin position="469"/>
        <end position="515"/>
    </location>
</feature>
<dbReference type="SUPFAM" id="SSF46689">
    <property type="entry name" value="Homeodomain-like"/>
    <property type="match status" value="1"/>
</dbReference>
<evidence type="ECO:0000256" key="3">
    <source>
        <dbReference type="ARBA" id="ARBA00023015"/>
    </source>
</evidence>
<dbReference type="Gene3D" id="1.10.10.60">
    <property type="entry name" value="Homeodomain-like"/>
    <property type="match status" value="1"/>
</dbReference>
<name>A0A176VTD0_MARPO</name>
<evidence type="ECO:0000256" key="6">
    <source>
        <dbReference type="SAM" id="MobiDB-lite"/>
    </source>
</evidence>
<feature type="domain" description="Myb-like" evidence="7">
    <location>
        <begin position="164"/>
        <end position="213"/>
    </location>
</feature>
<organism evidence="8 9">
    <name type="scientific">Marchantia polymorpha subsp. ruderalis</name>
    <dbReference type="NCBI Taxonomy" id="1480154"/>
    <lineage>
        <taxon>Eukaryota</taxon>
        <taxon>Viridiplantae</taxon>
        <taxon>Streptophyta</taxon>
        <taxon>Embryophyta</taxon>
        <taxon>Marchantiophyta</taxon>
        <taxon>Marchantiopsida</taxon>
        <taxon>Marchantiidae</taxon>
        <taxon>Marchantiales</taxon>
        <taxon>Marchantiaceae</taxon>
        <taxon>Marchantia</taxon>
    </lineage>
</organism>
<dbReference type="GO" id="GO:0035267">
    <property type="term" value="C:NuA4 histone acetyltransferase complex"/>
    <property type="evidence" value="ECO:0007669"/>
    <property type="project" value="InterPro"/>
</dbReference>
<comment type="caution">
    <text evidence="8">The sequence shown here is derived from an EMBL/GenBank/DDBJ whole genome shotgun (WGS) entry which is preliminary data.</text>
</comment>
<proteinExistence type="predicted"/>
<feature type="compositionally biased region" description="Basic and acidic residues" evidence="6">
    <location>
        <begin position="13"/>
        <end position="40"/>
    </location>
</feature>
<evidence type="ECO:0000259" key="7">
    <source>
        <dbReference type="SMART" id="SM00717"/>
    </source>
</evidence>
<feature type="region of interest" description="Disordered" evidence="6">
    <location>
        <begin position="302"/>
        <end position="383"/>
    </location>
</feature>
<dbReference type="GO" id="GO:0006281">
    <property type="term" value="P:DNA repair"/>
    <property type="evidence" value="ECO:0007669"/>
    <property type="project" value="InterPro"/>
</dbReference>
<dbReference type="GO" id="GO:0003714">
    <property type="term" value="F:transcription corepressor activity"/>
    <property type="evidence" value="ECO:0007669"/>
    <property type="project" value="TreeGrafter"/>
</dbReference>
<dbReference type="Pfam" id="PF16282">
    <property type="entry name" value="SANT_DAMP1_like"/>
    <property type="match status" value="1"/>
</dbReference>
<dbReference type="Proteomes" id="UP000077202">
    <property type="component" value="Unassembled WGS sequence"/>
</dbReference>
<dbReference type="EMBL" id="LVLJ01002675">
    <property type="protein sequence ID" value="OAE24088.1"/>
    <property type="molecule type" value="Genomic_DNA"/>
</dbReference>
<dbReference type="InterPro" id="IPR001005">
    <property type="entry name" value="SANT/Myb"/>
</dbReference>
<keyword evidence="2" id="KW-0156">Chromatin regulator</keyword>
<protein>
    <recommendedName>
        <fullName evidence="7">Myb-like domain-containing protein</fullName>
    </recommendedName>
</protein>
<evidence type="ECO:0000256" key="2">
    <source>
        <dbReference type="ARBA" id="ARBA00022853"/>
    </source>
</evidence>
<keyword evidence="3" id="KW-0805">Transcription regulation</keyword>
<comment type="subcellular location">
    <subcellularLocation>
        <location evidence="1">Nucleus</location>
    </subcellularLocation>
</comment>
<dbReference type="InterPro" id="IPR032563">
    <property type="entry name" value="DAMP1_SANT-like"/>
</dbReference>
<evidence type="ECO:0000313" key="9">
    <source>
        <dbReference type="Proteomes" id="UP000077202"/>
    </source>
</evidence>
<dbReference type="GO" id="GO:0006338">
    <property type="term" value="P:chromatin remodeling"/>
    <property type="evidence" value="ECO:0007669"/>
    <property type="project" value="InterPro"/>
</dbReference>
<accession>A0A176VTD0</accession>
<feature type="compositionally biased region" description="Polar residues" evidence="6">
    <location>
        <begin position="472"/>
        <end position="488"/>
    </location>
</feature>
<evidence type="ECO:0000313" key="8">
    <source>
        <dbReference type="EMBL" id="OAE24088.1"/>
    </source>
</evidence>
<gene>
    <name evidence="8" type="ORF">AXG93_2752s1020</name>
</gene>
<dbReference type="GO" id="GO:0000812">
    <property type="term" value="C:Swr1 complex"/>
    <property type="evidence" value="ECO:0007669"/>
    <property type="project" value="TreeGrafter"/>
</dbReference>
<dbReference type="PANTHER" id="PTHR12855">
    <property type="entry name" value="DNA METHYLTRANSFERASE 1-ASSOCIATED PROTEIN 1 FAMILY MEMBER"/>
    <property type="match status" value="1"/>
</dbReference>
<feature type="region of interest" description="Disordered" evidence="6">
    <location>
        <begin position="1"/>
        <end position="41"/>
    </location>
</feature>
<dbReference type="AlphaFoldDB" id="A0A176VTD0"/>
<dbReference type="SMART" id="SM00717">
    <property type="entry name" value="SANT"/>
    <property type="match status" value="1"/>
</dbReference>
<keyword evidence="5" id="KW-0539">Nucleus</keyword>
<feature type="region of interest" description="Disordered" evidence="6">
    <location>
        <begin position="275"/>
        <end position="294"/>
    </location>
</feature>
<evidence type="ECO:0000256" key="1">
    <source>
        <dbReference type="ARBA" id="ARBA00004123"/>
    </source>
</evidence>
<feature type="compositionally biased region" description="Polar residues" evidence="6">
    <location>
        <begin position="351"/>
        <end position="371"/>
    </location>
</feature>
<dbReference type="PANTHER" id="PTHR12855:SF10">
    <property type="entry name" value="DNA METHYLTRANSFERASE 1-ASSOCIATED PROTEIN 1"/>
    <property type="match status" value="1"/>
</dbReference>
<reference evidence="8" key="1">
    <citation type="submission" date="2016-03" db="EMBL/GenBank/DDBJ databases">
        <title>Mechanisms controlling the formation of the plant cell surface in tip-growing cells are functionally conserved among land plants.</title>
        <authorList>
            <person name="Honkanen S."/>
            <person name="Jones V.A."/>
            <person name="Morieri G."/>
            <person name="Champion C."/>
            <person name="Hetherington A.J."/>
            <person name="Kelly S."/>
            <person name="Saint-Marcoux D."/>
            <person name="Proust H."/>
            <person name="Prescott H."/>
            <person name="Dolan L."/>
        </authorList>
    </citation>
    <scope>NUCLEOTIDE SEQUENCE [LARGE SCALE GENOMIC DNA]</scope>
    <source>
        <tissue evidence="8">Whole gametophyte</tissue>
    </source>
</reference>
<keyword evidence="4" id="KW-0804">Transcription</keyword>